<dbReference type="GO" id="GO:0051231">
    <property type="term" value="P:spindle elongation"/>
    <property type="evidence" value="ECO:0007669"/>
    <property type="project" value="TreeGrafter"/>
</dbReference>
<dbReference type="InterPro" id="IPR013024">
    <property type="entry name" value="GGCT-like"/>
</dbReference>
<dbReference type="Pfam" id="PF00225">
    <property type="entry name" value="Kinesin"/>
    <property type="match status" value="2"/>
</dbReference>
<dbReference type="InterPro" id="IPR027640">
    <property type="entry name" value="Kinesin-like_fam"/>
</dbReference>
<name>A0A812WBA5_SYMPI</name>
<dbReference type="Proteomes" id="UP000649617">
    <property type="component" value="Unassembled WGS sequence"/>
</dbReference>
<dbReference type="Gene3D" id="3.10.490.10">
    <property type="entry name" value="Gamma-glutamyl cyclotransferase-like"/>
    <property type="match status" value="1"/>
</dbReference>
<dbReference type="GO" id="GO:0003777">
    <property type="term" value="F:microtubule motor activity"/>
    <property type="evidence" value="ECO:0007669"/>
    <property type="project" value="InterPro"/>
</dbReference>
<gene>
    <name evidence="8" type="primary">kif4</name>
    <name evidence="8" type="ORF">SPIL2461_LOCUS18318</name>
</gene>
<dbReference type="GO" id="GO:0005524">
    <property type="term" value="F:ATP binding"/>
    <property type="evidence" value="ECO:0007669"/>
    <property type="project" value="UniProtKB-UniRule"/>
</dbReference>
<keyword evidence="1 3" id="KW-0547">Nucleotide-binding</keyword>
<comment type="caution">
    <text evidence="3">Lacks conserved residue(s) required for the propagation of feature annotation.</text>
</comment>
<dbReference type="GO" id="GO:0005737">
    <property type="term" value="C:cytoplasm"/>
    <property type="evidence" value="ECO:0007669"/>
    <property type="project" value="UniProtKB-SubCell"/>
</dbReference>
<keyword evidence="6" id="KW-0472">Membrane</keyword>
<evidence type="ECO:0000256" key="2">
    <source>
        <dbReference type="ARBA" id="ARBA00022840"/>
    </source>
</evidence>
<dbReference type="SUPFAM" id="SSF110857">
    <property type="entry name" value="Gamma-glutamyl cyclotransferase-like"/>
    <property type="match status" value="1"/>
</dbReference>
<dbReference type="CDD" id="cd06661">
    <property type="entry name" value="GGCT_like"/>
    <property type="match status" value="1"/>
</dbReference>
<feature type="transmembrane region" description="Helical" evidence="6">
    <location>
        <begin position="903"/>
        <end position="922"/>
    </location>
</feature>
<keyword evidence="3" id="KW-0505">Motor protein</keyword>
<keyword evidence="2 3" id="KW-0067">ATP-binding</keyword>
<feature type="transmembrane region" description="Helical" evidence="6">
    <location>
        <begin position="863"/>
        <end position="883"/>
    </location>
</feature>
<dbReference type="GO" id="GO:0008017">
    <property type="term" value="F:microtubule binding"/>
    <property type="evidence" value="ECO:0007669"/>
    <property type="project" value="InterPro"/>
</dbReference>
<keyword evidence="4" id="KW-0175">Coiled coil</keyword>
<keyword evidence="9" id="KW-1185">Reference proteome</keyword>
<accession>A0A812WBA5</accession>
<feature type="region of interest" description="Disordered" evidence="5">
    <location>
        <begin position="659"/>
        <end position="727"/>
    </location>
</feature>
<evidence type="ECO:0000256" key="1">
    <source>
        <dbReference type="ARBA" id="ARBA00022741"/>
    </source>
</evidence>
<dbReference type="InterPro" id="IPR019821">
    <property type="entry name" value="Kinesin_motor_CS"/>
</dbReference>
<dbReference type="EMBL" id="CAJNIZ010043748">
    <property type="protein sequence ID" value="CAE7667655.1"/>
    <property type="molecule type" value="Genomic_DNA"/>
</dbReference>
<feature type="transmembrane region" description="Helical" evidence="6">
    <location>
        <begin position="1007"/>
        <end position="1025"/>
    </location>
</feature>
<keyword evidence="6" id="KW-0812">Transmembrane</keyword>
<dbReference type="InterPro" id="IPR036568">
    <property type="entry name" value="GGCT-like_sf"/>
</dbReference>
<evidence type="ECO:0000313" key="8">
    <source>
        <dbReference type="EMBL" id="CAE7667655.1"/>
    </source>
</evidence>
<dbReference type="InterPro" id="IPR001752">
    <property type="entry name" value="Kinesin_motor_dom"/>
</dbReference>
<evidence type="ECO:0000256" key="5">
    <source>
        <dbReference type="SAM" id="MobiDB-lite"/>
    </source>
</evidence>
<dbReference type="PROSITE" id="PS50067">
    <property type="entry name" value="KINESIN_MOTOR_2"/>
    <property type="match status" value="2"/>
</dbReference>
<feature type="transmembrane region" description="Helical" evidence="6">
    <location>
        <begin position="1184"/>
        <end position="1204"/>
    </location>
</feature>
<evidence type="ECO:0000256" key="3">
    <source>
        <dbReference type="PROSITE-ProRule" id="PRU00283"/>
    </source>
</evidence>
<dbReference type="GO" id="GO:0007052">
    <property type="term" value="P:mitotic spindle organization"/>
    <property type="evidence" value="ECO:0007669"/>
    <property type="project" value="TreeGrafter"/>
</dbReference>
<dbReference type="OrthoDB" id="419306at2759"/>
<protein>
    <submittedName>
        <fullName evidence="8">Kif4 protein</fullName>
    </submittedName>
</protein>
<dbReference type="Pfam" id="PF13772">
    <property type="entry name" value="AIG2_2"/>
    <property type="match status" value="1"/>
</dbReference>
<dbReference type="PANTHER" id="PTHR47969">
    <property type="entry name" value="CHROMOSOME-ASSOCIATED KINESIN KIF4A-RELATED"/>
    <property type="match status" value="1"/>
</dbReference>
<organism evidence="8 9">
    <name type="scientific">Symbiodinium pilosum</name>
    <name type="common">Dinoflagellate</name>
    <dbReference type="NCBI Taxonomy" id="2952"/>
    <lineage>
        <taxon>Eukaryota</taxon>
        <taxon>Sar</taxon>
        <taxon>Alveolata</taxon>
        <taxon>Dinophyceae</taxon>
        <taxon>Suessiales</taxon>
        <taxon>Symbiodiniaceae</taxon>
        <taxon>Symbiodinium</taxon>
    </lineage>
</organism>
<feature type="transmembrane region" description="Helical" evidence="6">
    <location>
        <begin position="977"/>
        <end position="995"/>
    </location>
</feature>
<comment type="similarity">
    <text evidence="3">Belongs to the TRAFAC class myosin-kinesin ATPase superfamily. Kinesin family.</text>
</comment>
<dbReference type="SMART" id="SM00129">
    <property type="entry name" value="KISc"/>
    <property type="match status" value="1"/>
</dbReference>
<dbReference type="GO" id="GO:0005875">
    <property type="term" value="C:microtubule associated complex"/>
    <property type="evidence" value="ECO:0007669"/>
    <property type="project" value="TreeGrafter"/>
</dbReference>
<feature type="coiled-coil region" evidence="4">
    <location>
        <begin position="735"/>
        <end position="783"/>
    </location>
</feature>
<dbReference type="InterPro" id="IPR036961">
    <property type="entry name" value="Kinesin_motor_dom_sf"/>
</dbReference>
<feature type="domain" description="Kinesin motor" evidence="7">
    <location>
        <begin position="432"/>
        <end position="576"/>
    </location>
</feature>
<dbReference type="InterPro" id="IPR027417">
    <property type="entry name" value="P-loop_NTPase"/>
</dbReference>
<dbReference type="PRINTS" id="PR00380">
    <property type="entry name" value="KINESINHEAVY"/>
</dbReference>
<dbReference type="GO" id="GO:0007018">
    <property type="term" value="P:microtubule-based movement"/>
    <property type="evidence" value="ECO:0007669"/>
    <property type="project" value="InterPro"/>
</dbReference>
<feature type="transmembrane region" description="Helical" evidence="6">
    <location>
        <begin position="934"/>
        <end position="957"/>
    </location>
</feature>
<feature type="binding site" evidence="3">
    <location>
        <begin position="384"/>
        <end position="391"/>
    </location>
    <ligand>
        <name>ATP</name>
        <dbReference type="ChEBI" id="CHEBI:30616"/>
    </ligand>
</feature>
<feature type="compositionally biased region" description="Polar residues" evidence="5">
    <location>
        <begin position="662"/>
        <end position="675"/>
    </location>
</feature>
<proteinExistence type="inferred from homology"/>
<dbReference type="AlphaFoldDB" id="A0A812WBA5"/>
<feature type="transmembrane region" description="Helical" evidence="6">
    <location>
        <begin position="1134"/>
        <end position="1151"/>
    </location>
</feature>
<evidence type="ECO:0000256" key="4">
    <source>
        <dbReference type="SAM" id="Coils"/>
    </source>
</evidence>
<keyword evidence="6" id="KW-1133">Transmembrane helix</keyword>
<evidence type="ECO:0000259" key="7">
    <source>
        <dbReference type="PROSITE" id="PS50067"/>
    </source>
</evidence>
<feature type="domain" description="Kinesin motor" evidence="7">
    <location>
        <begin position="279"/>
        <end position="396"/>
    </location>
</feature>
<feature type="transmembrane region" description="Helical" evidence="6">
    <location>
        <begin position="1158"/>
        <end position="1178"/>
    </location>
</feature>
<feature type="transmembrane region" description="Helical" evidence="6">
    <location>
        <begin position="1095"/>
        <end position="1114"/>
    </location>
</feature>
<evidence type="ECO:0000313" key="9">
    <source>
        <dbReference type="Proteomes" id="UP000649617"/>
    </source>
</evidence>
<sequence length="1223" mass="132970">MGLAKLHHLNIHPWKSLVGMLPHHELIFDRSLTDGIHEPAFANIRHIHDPMDPAAVSPVHGVVHSINQKELAALDASEEPLYHRVQMPVHVSTPHGTEEVKAWTYVADDSSGSTQHTQAEMPSVHANEGAPSARYAQLVVCGAKEGGLPDWYQDRLLRALDNWGVPSASLGLRAKEAAFDFANLRADVPWAAAACGLATRAARRQQRAGRRRSRDRVELQFCCSGGFPVLRKSMVTQRIWLEGDAQRKLLKEKDSATVAILQPGLQAQDEGSGCSGFAKVRVCVRFRPVLPGEAQTAVLKVTPCALHVQGIESCRQEGQKAFQFEPGLADRVFPPSTPQKQARLVQRRCLNFAPCAIEVFNDAGLDELLDAVMDGYHSTVFAYGQTGSGKTYTMEGFAYQAGTGTKPPQAQPCCAHRFFRRALDICMLDKAGVKNRTVASHQMNQASSRSHSVLMLSVDRRTDAAVDQSAKLTLVDLAGSERQMDTGASGRTLQESASINQSLFVLRKVIAALAKQQSGQKRMALIPYRESKLTILLRDALGGSGYTLMVACLNMLDSSVEENLSTLQYACTAGRIRNCPVVNLDPTSLLIKQLRQEIQGLKRQLEVFQKYVLHVTGKPIPMQVLNGNLLQNLQNADAVQCVAPPSSLDEWGAACLPGAHPGQSNSERQFANQSHWKPATPRSKVKATTPPLALSREPPVPPVPVAPEDTRSSVPLRSQAEDPCGAQDETLGISKEELAERLSEAIATLRQATTENLTLRRKCDAAQLEKEALQLKVGSLEKEMLLHRHTSRPGNDAWCEATLDSFMQSPDSSGETTALAAMRAAAFYDLIQLREELSASRGYLATVQSAETAFTISLTAVTLLPAAADAFWTFSCAVQVIPLGPSGSRIRFLESSWQRSVEVVFWALVVFVSDFIGALYLQHLTTDEALAFPYPFLTACLSNLVAGILVITIVCTLSMTGTQHLVGELAAEAEVDVIVQLILGVLITCEIGAAVKVLSNQHHTMAAWFYMLTPVMTILVASWNLSKAIRCVQQSDVSGNQVASLGGMLAVRGPWPSLEGITSLEWACLANAFTVARCLLTQKVMSPLQGRRPGALIVSKLVLLAAFTVGVELSLYNEWSGFWSIPWLPRPGPVFRLVTVIGICNACSVIGHTRLIQITSAAFGALLVPFHTVTLLPIESLDSPISVINWLGLVLCVTSAVMYFKARKSAEENLPGYSALPSL</sequence>
<dbReference type="PANTHER" id="PTHR47969:SF29">
    <property type="entry name" value="KINESIN-LIKE PROTEIN"/>
    <property type="match status" value="1"/>
</dbReference>
<dbReference type="Gene3D" id="3.40.850.10">
    <property type="entry name" value="Kinesin motor domain"/>
    <property type="match status" value="2"/>
</dbReference>
<reference evidence="8" key="1">
    <citation type="submission" date="2021-02" db="EMBL/GenBank/DDBJ databases">
        <authorList>
            <person name="Dougan E. K."/>
            <person name="Rhodes N."/>
            <person name="Thang M."/>
            <person name="Chan C."/>
        </authorList>
    </citation>
    <scope>NUCLEOTIDE SEQUENCE</scope>
</reference>
<dbReference type="PROSITE" id="PS00411">
    <property type="entry name" value="KINESIN_MOTOR_1"/>
    <property type="match status" value="1"/>
</dbReference>
<evidence type="ECO:0000256" key="6">
    <source>
        <dbReference type="SAM" id="Phobius"/>
    </source>
</evidence>
<comment type="caution">
    <text evidence="8">The sequence shown here is derived from an EMBL/GenBank/DDBJ whole genome shotgun (WGS) entry which is preliminary data.</text>
</comment>
<dbReference type="SUPFAM" id="SSF52540">
    <property type="entry name" value="P-loop containing nucleoside triphosphate hydrolases"/>
    <property type="match status" value="1"/>
</dbReference>